<dbReference type="Pfam" id="PF00043">
    <property type="entry name" value="GST_C"/>
    <property type="match status" value="1"/>
</dbReference>
<dbReference type="SUPFAM" id="SSF47616">
    <property type="entry name" value="GST C-terminal domain-like"/>
    <property type="match status" value="1"/>
</dbReference>
<proteinExistence type="predicted"/>
<evidence type="ECO:0000313" key="4">
    <source>
        <dbReference type="Proteomes" id="UP000199071"/>
    </source>
</evidence>
<dbReference type="Gene3D" id="3.40.30.10">
    <property type="entry name" value="Glutaredoxin"/>
    <property type="match status" value="1"/>
</dbReference>
<dbReference type="InterPro" id="IPR040079">
    <property type="entry name" value="Glutathione_S-Trfase"/>
</dbReference>
<dbReference type="PANTHER" id="PTHR44051:SF19">
    <property type="entry name" value="DISULFIDE-BOND OXIDOREDUCTASE YFCG"/>
    <property type="match status" value="1"/>
</dbReference>
<evidence type="ECO:0000313" key="3">
    <source>
        <dbReference type="EMBL" id="SDB12061.1"/>
    </source>
</evidence>
<name>A0A1G6AUK0_9HYPH</name>
<protein>
    <submittedName>
        <fullName evidence="3">Glutathione S-transferase</fullName>
    </submittedName>
</protein>
<dbReference type="InterPro" id="IPR036249">
    <property type="entry name" value="Thioredoxin-like_sf"/>
</dbReference>
<keyword evidence="4" id="KW-1185">Reference proteome</keyword>
<dbReference type="AlphaFoldDB" id="A0A1G6AUK0"/>
<dbReference type="InterPro" id="IPR004045">
    <property type="entry name" value="Glutathione_S-Trfase_N"/>
</dbReference>
<dbReference type="PROSITE" id="PS50404">
    <property type="entry name" value="GST_NTER"/>
    <property type="match status" value="1"/>
</dbReference>
<feature type="domain" description="GST N-terminal" evidence="1">
    <location>
        <begin position="6"/>
        <end position="93"/>
    </location>
</feature>
<dbReference type="PROSITE" id="PS50405">
    <property type="entry name" value="GST_CTER"/>
    <property type="match status" value="1"/>
</dbReference>
<dbReference type="InterPro" id="IPR004046">
    <property type="entry name" value="GST_C"/>
</dbReference>
<dbReference type="CDD" id="cd03048">
    <property type="entry name" value="GST_N_Ure2p_like"/>
    <property type="match status" value="1"/>
</dbReference>
<dbReference type="SFLD" id="SFLDS00019">
    <property type="entry name" value="Glutathione_Transferase_(cytos"/>
    <property type="match status" value="1"/>
</dbReference>
<dbReference type="EMBL" id="FMXQ01000002">
    <property type="protein sequence ID" value="SDB12061.1"/>
    <property type="molecule type" value="Genomic_DNA"/>
</dbReference>
<dbReference type="Gene3D" id="1.20.1050.10">
    <property type="match status" value="1"/>
</dbReference>
<dbReference type="SUPFAM" id="SSF52833">
    <property type="entry name" value="Thioredoxin-like"/>
    <property type="match status" value="1"/>
</dbReference>
<dbReference type="RefSeq" id="WP_244521145.1">
    <property type="nucleotide sequence ID" value="NZ_FMXQ01000002.1"/>
</dbReference>
<feature type="domain" description="GST C-terminal" evidence="2">
    <location>
        <begin position="97"/>
        <end position="221"/>
    </location>
</feature>
<dbReference type="Pfam" id="PF13409">
    <property type="entry name" value="GST_N_2"/>
    <property type="match status" value="1"/>
</dbReference>
<evidence type="ECO:0000259" key="2">
    <source>
        <dbReference type="PROSITE" id="PS50405"/>
    </source>
</evidence>
<dbReference type="PANTHER" id="PTHR44051">
    <property type="entry name" value="GLUTATHIONE S-TRANSFERASE-RELATED"/>
    <property type="match status" value="1"/>
</dbReference>
<dbReference type="Proteomes" id="UP000199071">
    <property type="component" value="Unassembled WGS sequence"/>
</dbReference>
<reference evidence="3 4" key="1">
    <citation type="submission" date="2016-10" db="EMBL/GenBank/DDBJ databases">
        <authorList>
            <person name="de Groot N.N."/>
        </authorList>
    </citation>
    <scope>NUCLEOTIDE SEQUENCE [LARGE SCALE GENOMIC DNA]</scope>
    <source>
        <strain evidence="3 4">ATCC 35022</strain>
    </source>
</reference>
<evidence type="ECO:0000259" key="1">
    <source>
        <dbReference type="PROSITE" id="PS50404"/>
    </source>
</evidence>
<accession>A0A1G6AUK0</accession>
<dbReference type="STRING" id="665467.SAMN02982931_00882"/>
<gene>
    <name evidence="3" type="ORF">SAMN02982931_00882</name>
</gene>
<keyword evidence="3" id="KW-0808">Transferase</keyword>
<sequence>MAASPKDPIEVFYWSTPNGRKITVLLEELAVPYAVTFIDINSREQWTPEFEAISAHHQIPAIRDPDGPGGEPIAIFESGAIMLYLARKFGKLYPTDDERQCVAVDQWLMWQVGNFGPFLGQAHHFNVSAPEEFPYAIERYHGIAKRLYSVLDQQLTGQDYVAGDYSIADIAIYCWAARHPRHRIDLVDFPAVKRWFDAVGARPAVARGMAVIKPGRVDVMLPTPTWLKT</sequence>
<dbReference type="InterPro" id="IPR036282">
    <property type="entry name" value="Glutathione-S-Trfase_C_sf"/>
</dbReference>
<dbReference type="GO" id="GO:0016740">
    <property type="term" value="F:transferase activity"/>
    <property type="evidence" value="ECO:0007669"/>
    <property type="project" value="UniProtKB-KW"/>
</dbReference>
<dbReference type="InterPro" id="IPR010987">
    <property type="entry name" value="Glutathione-S-Trfase_C-like"/>
</dbReference>
<dbReference type="SFLD" id="SFLDG01151">
    <property type="entry name" value="Main.2:_Nu-like"/>
    <property type="match status" value="1"/>
</dbReference>
<dbReference type="SFLD" id="SFLDG00358">
    <property type="entry name" value="Main_(cytGST)"/>
    <property type="match status" value="1"/>
</dbReference>
<organism evidence="3 4">
    <name type="scientific">Bauldia litoralis</name>
    <dbReference type="NCBI Taxonomy" id="665467"/>
    <lineage>
        <taxon>Bacteria</taxon>
        <taxon>Pseudomonadati</taxon>
        <taxon>Pseudomonadota</taxon>
        <taxon>Alphaproteobacteria</taxon>
        <taxon>Hyphomicrobiales</taxon>
        <taxon>Kaistiaceae</taxon>
        <taxon>Bauldia</taxon>
    </lineage>
</organism>